<dbReference type="AlphaFoldDB" id="X1TZ99"/>
<proteinExistence type="predicted"/>
<accession>X1TZ99</accession>
<reference evidence="1" key="1">
    <citation type="journal article" date="2014" name="Front. Microbiol.">
        <title>High frequency of phylogenetically diverse reductive dehalogenase-homologous genes in deep subseafloor sedimentary metagenomes.</title>
        <authorList>
            <person name="Kawai M."/>
            <person name="Futagami T."/>
            <person name="Toyoda A."/>
            <person name="Takaki Y."/>
            <person name="Nishi S."/>
            <person name="Hori S."/>
            <person name="Arai W."/>
            <person name="Tsubouchi T."/>
            <person name="Morono Y."/>
            <person name="Uchiyama I."/>
            <person name="Ito T."/>
            <person name="Fujiyama A."/>
            <person name="Inagaki F."/>
            <person name="Takami H."/>
        </authorList>
    </citation>
    <scope>NUCLEOTIDE SEQUENCE</scope>
    <source>
        <strain evidence="1">Expedition CK06-06</strain>
    </source>
</reference>
<feature type="non-terminal residue" evidence="1">
    <location>
        <position position="47"/>
    </location>
</feature>
<evidence type="ECO:0000313" key="1">
    <source>
        <dbReference type="EMBL" id="GAJ10638.1"/>
    </source>
</evidence>
<dbReference type="EMBL" id="BARW01034835">
    <property type="protein sequence ID" value="GAJ10638.1"/>
    <property type="molecule type" value="Genomic_DNA"/>
</dbReference>
<protein>
    <submittedName>
        <fullName evidence="1">Uncharacterized protein</fullName>
    </submittedName>
</protein>
<comment type="caution">
    <text evidence="1">The sequence shown here is derived from an EMBL/GenBank/DDBJ whole genome shotgun (WGS) entry which is preliminary data.</text>
</comment>
<organism evidence="1">
    <name type="scientific">marine sediment metagenome</name>
    <dbReference type="NCBI Taxonomy" id="412755"/>
    <lineage>
        <taxon>unclassified sequences</taxon>
        <taxon>metagenomes</taxon>
        <taxon>ecological metagenomes</taxon>
    </lineage>
</organism>
<gene>
    <name evidence="1" type="ORF">S12H4_54485</name>
</gene>
<sequence length="47" mass="5397">MVFATTMEREFERVPANDILDAMSLIVGFDDIKQAIAQAIETRRRIN</sequence>
<name>X1TZ99_9ZZZZ</name>